<protein>
    <recommendedName>
        <fullName evidence="2">histidine kinase</fullName>
        <ecNumber evidence="2">2.7.13.3</ecNumber>
    </recommendedName>
</protein>
<evidence type="ECO:0000313" key="11">
    <source>
        <dbReference type="Proteomes" id="UP001227126"/>
    </source>
</evidence>
<dbReference type="Proteomes" id="UP001227126">
    <property type="component" value="Unassembled WGS sequence"/>
</dbReference>
<dbReference type="InterPro" id="IPR003661">
    <property type="entry name" value="HisK_dim/P_dom"/>
</dbReference>
<dbReference type="PROSITE" id="PS50109">
    <property type="entry name" value="HIS_KIN"/>
    <property type="match status" value="1"/>
</dbReference>
<keyword evidence="3 6" id="KW-0597">Phosphoprotein</keyword>
<evidence type="ECO:0000259" key="8">
    <source>
        <dbReference type="PROSITE" id="PS50109"/>
    </source>
</evidence>
<evidence type="ECO:0000256" key="1">
    <source>
        <dbReference type="ARBA" id="ARBA00000085"/>
    </source>
</evidence>
<evidence type="ECO:0000256" key="7">
    <source>
        <dbReference type="SAM" id="Coils"/>
    </source>
</evidence>
<dbReference type="CDD" id="cd00156">
    <property type="entry name" value="REC"/>
    <property type="match status" value="1"/>
</dbReference>
<dbReference type="SMART" id="SM00448">
    <property type="entry name" value="REC"/>
    <property type="match status" value="1"/>
</dbReference>
<dbReference type="SUPFAM" id="SSF47384">
    <property type="entry name" value="Homodimeric domain of signal transducing histidine kinase"/>
    <property type="match status" value="1"/>
</dbReference>
<accession>A0ABT7FAC3</accession>
<keyword evidence="11" id="KW-1185">Reference proteome</keyword>
<comment type="caution">
    <text evidence="10">The sequence shown here is derived from an EMBL/GenBank/DDBJ whole genome shotgun (WGS) entry which is preliminary data.</text>
</comment>
<dbReference type="InterPro" id="IPR035965">
    <property type="entry name" value="PAS-like_dom_sf"/>
</dbReference>
<dbReference type="InterPro" id="IPR001789">
    <property type="entry name" value="Sig_transdc_resp-reg_receiver"/>
</dbReference>
<dbReference type="PANTHER" id="PTHR43047">
    <property type="entry name" value="TWO-COMPONENT HISTIDINE PROTEIN KINASE"/>
    <property type="match status" value="1"/>
</dbReference>
<dbReference type="SMART" id="SM00387">
    <property type="entry name" value="HATPase_c"/>
    <property type="match status" value="1"/>
</dbReference>
<dbReference type="InterPro" id="IPR036890">
    <property type="entry name" value="HATPase_C_sf"/>
</dbReference>
<evidence type="ECO:0000256" key="6">
    <source>
        <dbReference type="PROSITE-ProRule" id="PRU00169"/>
    </source>
</evidence>
<dbReference type="SUPFAM" id="SSF52172">
    <property type="entry name" value="CheY-like"/>
    <property type="match status" value="1"/>
</dbReference>
<sequence>MAGSLVNPADSLERQNEKLSIIAAALMGRVEQSTDAAGAAYTQFQRAAVLEQEVRARTRDLERALDLLNESNARLAAANQETEAARSNLANAIETVQEGFALFSPDEEMVMCNSRFGMHMPDIRDRLVPGLRFADYVQLVSRSSHLALPDRETPQQWARRRMDRHKDTSVIFNVRMDSDRWVQVGEHRTPDGGTVILQTDITDIMRLERQERERILDDQALLIRATLEHLKQGVCIFDRMCRLVGWNQRVGELLSIPVGRFNIGNSFRTIFDRFRNEFRFLDETTADLVEDWANGALRSGALSFEVEHVSKRTLAVFMQEMPDNGFVISFTDISAERAAIRAISEANETLERRVMERTLDLEDALSEAERANASKSRFVAAASHDLLQPLSAAKLYIASLESDMLPPQPREIVSKAANALQSVENILAALLDISKLDSGQANVLVSTVSVDVLLSQLRDELGPTASAKGLDLRVLRTGADVLSDATYLRRILQNLISNAIRYTDSGRVLVGARRRKNAIRIEVWDTGPGIAEAEHDRIFGEFQRLNATASAADGMGLGLAIVDRACALLNHPLHLASDVGRGTVFSVEVPIAPRGPVGKPAGGPSRDRPQNRLQHMIVLLIENDDELRNALTLTMEKWGVDVLPCTCQDEAERLLADIDVAPDAIIADYQLEQGRLGIDAISAVTAVHGDIPACIITANRSTGLDQLCDRLGHLLIHKPIDPAALRGFLAASLR</sequence>
<dbReference type="InterPro" id="IPR004358">
    <property type="entry name" value="Sig_transdc_His_kin-like_C"/>
</dbReference>
<evidence type="ECO:0000256" key="5">
    <source>
        <dbReference type="ARBA" id="ARBA00022777"/>
    </source>
</evidence>
<feature type="domain" description="Response regulatory" evidence="9">
    <location>
        <begin position="617"/>
        <end position="733"/>
    </location>
</feature>
<dbReference type="InterPro" id="IPR011006">
    <property type="entry name" value="CheY-like_superfamily"/>
</dbReference>
<feature type="domain" description="Histidine kinase" evidence="8">
    <location>
        <begin position="381"/>
        <end position="593"/>
    </location>
</feature>
<keyword evidence="4" id="KW-0808">Transferase</keyword>
<dbReference type="RefSeq" id="WP_284484007.1">
    <property type="nucleotide sequence ID" value="NZ_JASNJE010000002.1"/>
</dbReference>
<dbReference type="SUPFAM" id="SSF55874">
    <property type="entry name" value="ATPase domain of HSP90 chaperone/DNA topoisomerase II/histidine kinase"/>
    <property type="match status" value="1"/>
</dbReference>
<evidence type="ECO:0000256" key="4">
    <source>
        <dbReference type="ARBA" id="ARBA00022679"/>
    </source>
</evidence>
<keyword evidence="5" id="KW-0418">Kinase</keyword>
<dbReference type="InterPro" id="IPR003594">
    <property type="entry name" value="HATPase_dom"/>
</dbReference>
<dbReference type="CDD" id="cd00082">
    <property type="entry name" value="HisKA"/>
    <property type="match status" value="1"/>
</dbReference>
<dbReference type="PRINTS" id="PR00344">
    <property type="entry name" value="BCTRLSENSOR"/>
</dbReference>
<dbReference type="EC" id="2.7.13.3" evidence="2"/>
<comment type="catalytic activity">
    <reaction evidence="1">
        <text>ATP + protein L-histidine = ADP + protein N-phospho-L-histidine.</text>
        <dbReference type="EC" id="2.7.13.3"/>
    </reaction>
</comment>
<dbReference type="Gene3D" id="3.30.450.20">
    <property type="entry name" value="PAS domain"/>
    <property type="match status" value="1"/>
</dbReference>
<dbReference type="SUPFAM" id="SSF55785">
    <property type="entry name" value="PYP-like sensor domain (PAS domain)"/>
    <property type="match status" value="1"/>
</dbReference>
<dbReference type="Gene3D" id="3.40.50.2300">
    <property type="match status" value="1"/>
</dbReference>
<dbReference type="InterPro" id="IPR005467">
    <property type="entry name" value="His_kinase_dom"/>
</dbReference>
<evidence type="ECO:0000256" key="3">
    <source>
        <dbReference type="ARBA" id="ARBA00022553"/>
    </source>
</evidence>
<feature type="modified residue" description="4-aspartylphosphate" evidence="6">
    <location>
        <position position="668"/>
    </location>
</feature>
<dbReference type="PROSITE" id="PS50110">
    <property type="entry name" value="RESPONSE_REGULATORY"/>
    <property type="match status" value="1"/>
</dbReference>
<gene>
    <name evidence="10" type="ORF">QO034_02950</name>
</gene>
<dbReference type="SMART" id="SM00388">
    <property type="entry name" value="HisKA"/>
    <property type="match status" value="1"/>
</dbReference>
<dbReference type="Gene3D" id="3.30.565.10">
    <property type="entry name" value="Histidine kinase-like ATPase, C-terminal domain"/>
    <property type="match status" value="1"/>
</dbReference>
<proteinExistence type="predicted"/>
<evidence type="ECO:0000259" key="9">
    <source>
        <dbReference type="PROSITE" id="PS50110"/>
    </source>
</evidence>
<dbReference type="CDD" id="cd00075">
    <property type="entry name" value="HATPase"/>
    <property type="match status" value="1"/>
</dbReference>
<reference evidence="10 11" key="1">
    <citation type="submission" date="2023-05" db="EMBL/GenBank/DDBJ databases">
        <title>Sedimentitalea sp. nov. JM2-8.</title>
        <authorList>
            <person name="Huang J."/>
        </authorList>
    </citation>
    <scope>NUCLEOTIDE SEQUENCE [LARGE SCALE GENOMIC DNA]</scope>
    <source>
        <strain evidence="10 11">JM2-8</strain>
    </source>
</reference>
<name>A0ABT7FAC3_9RHOB</name>
<organism evidence="10 11">
    <name type="scientific">Sedimentitalea xiamensis</name>
    <dbReference type="NCBI Taxonomy" id="3050037"/>
    <lineage>
        <taxon>Bacteria</taxon>
        <taxon>Pseudomonadati</taxon>
        <taxon>Pseudomonadota</taxon>
        <taxon>Alphaproteobacteria</taxon>
        <taxon>Rhodobacterales</taxon>
        <taxon>Paracoccaceae</taxon>
        <taxon>Sedimentitalea</taxon>
    </lineage>
</organism>
<dbReference type="Pfam" id="PF00512">
    <property type="entry name" value="HisKA"/>
    <property type="match status" value="1"/>
</dbReference>
<evidence type="ECO:0000256" key="2">
    <source>
        <dbReference type="ARBA" id="ARBA00012438"/>
    </source>
</evidence>
<dbReference type="InterPro" id="IPR036097">
    <property type="entry name" value="HisK_dim/P_sf"/>
</dbReference>
<keyword evidence="7" id="KW-0175">Coiled coil</keyword>
<evidence type="ECO:0000313" key="10">
    <source>
        <dbReference type="EMBL" id="MDK3072056.1"/>
    </source>
</evidence>
<dbReference type="Gene3D" id="1.10.287.130">
    <property type="match status" value="1"/>
</dbReference>
<dbReference type="Pfam" id="PF02518">
    <property type="entry name" value="HATPase_c"/>
    <property type="match status" value="1"/>
</dbReference>
<dbReference type="EMBL" id="JASNJE010000002">
    <property type="protein sequence ID" value="MDK3072056.1"/>
    <property type="molecule type" value="Genomic_DNA"/>
</dbReference>
<dbReference type="PANTHER" id="PTHR43047:SF9">
    <property type="entry name" value="HISTIDINE KINASE"/>
    <property type="match status" value="1"/>
</dbReference>
<dbReference type="Pfam" id="PF12860">
    <property type="entry name" value="PAS_7"/>
    <property type="match status" value="2"/>
</dbReference>
<feature type="coiled-coil region" evidence="7">
    <location>
        <begin position="61"/>
        <end position="95"/>
    </location>
</feature>